<feature type="compositionally biased region" description="Acidic residues" evidence="3">
    <location>
        <begin position="268"/>
        <end position="277"/>
    </location>
</feature>
<feature type="region of interest" description="Disordered" evidence="3">
    <location>
        <begin position="233"/>
        <end position="297"/>
    </location>
</feature>
<comment type="similarity">
    <text evidence="1">Belongs to the peptidase C19 family.</text>
</comment>
<dbReference type="InterPro" id="IPR009060">
    <property type="entry name" value="UBA-like_sf"/>
</dbReference>
<dbReference type="InterPro" id="IPR028889">
    <property type="entry name" value="USP"/>
</dbReference>
<feature type="compositionally biased region" description="Low complexity" evidence="3">
    <location>
        <begin position="1002"/>
        <end position="1013"/>
    </location>
</feature>
<reference evidence="6 7" key="1">
    <citation type="journal article" date="2014" name="Nat. Commun.">
        <title>Klebsormidium flaccidum genome reveals primary factors for plant terrestrial adaptation.</title>
        <authorList>
            <person name="Hori K."/>
            <person name="Maruyama F."/>
            <person name="Fujisawa T."/>
            <person name="Togashi T."/>
            <person name="Yamamoto N."/>
            <person name="Seo M."/>
            <person name="Sato S."/>
            <person name="Yamada T."/>
            <person name="Mori H."/>
            <person name="Tajima N."/>
            <person name="Moriyama T."/>
            <person name="Ikeuchi M."/>
            <person name="Watanabe M."/>
            <person name="Wada H."/>
            <person name="Kobayashi K."/>
            <person name="Saito M."/>
            <person name="Masuda T."/>
            <person name="Sasaki-Sekimoto Y."/>
            <person name="Mashiguchi K."/>
            <person name="Awai K."/>
            <person name="Shimojima M."/>
            <person name="Masuda S."/>
            <person name="Iwai M."/>
            <person name="Nobusawa T."/>
            <person name="Narise T."/>
            <person name="Kondo S."/>
            <person name="Saito H."/>
            <person name="Sato R."/>
            <person name="Murakawa M."/>
            <person name="Ihara Y."/>
            <person name="Oshima-Yamada Y."/>
            <person name="Ohtaka K."/>
            <person name="Satoh M."/>
            <person name="Sonobe K."/>
            <person name="Ishii M."/>
            <person name="Ohtani R."/>
            <person name="Kanamori-Sato M."/>
            <person name="Honoki R."/>
            <person name="Miyazaki D."/>
            <person name="Mochizuki H."/>
            <person name="Umetsu J."/>
            <person name="Higashi K."/>
            <person name="Shibata D."/>
            <person name="Kamiya Y."/>
            <person name="Sato N."/>
            <person name="Nakamura Y."/>
            <person name="Tabata S."/>
            <person name="Ida S."/>
            <person name="Kurokawa K."/>
            <person name="Ohta H."/>
        </authorList>
    </citation>
    <scope>NUCLEOTIDE SEQUENCE [LARGE SCALE GENOMIC DNA]</scope>
    <source>
        <strain evidence="6 7">NIES-2285</strain>
    </source>
</reference>
<feature type="region of interest" description="Disordered" evidence="3">
    <location>
        <begin position="907"/>
        <end position="928"/>
    </location>
</feature>
<dbReference type="SUPFAM" id="SSF54001">
    <property type="entry name" value="Cysteine proteinases"/>
    <property type="match status" value="1"/>
</dbReference>
<feature type="region of interest" description="Disordered" evidence="3">
    <location>
        <begin position="490"/>
        <end position="510"/>
    </location>
</feature>
<proteinExistence type="inferred from homology"/>
<feature type="domain" description="USP" evidence="5">
    <location>
        <begin position="47"/>
        <end position="688"/>
    </location>
</feature>
<dbReference type="PROSITE" id="PS00972">
    <property type="entry name" value="USP_1"/>
    <property type="match status" value="1"/>
</dbReference>
<gene>
    <name evidence="6" type="ORF">KFL_005350080</name>
</gene>
<feature type="region of interest" description="Disordered" evidence="3">
    <location>
        <begin position="607"/>
        <end position="651"/>
    </location>
</feature>
<dbReference type="SUPFAM" id="SSF46934">
    <property type="entry name" value="UBA-like"/>
    <property type="match status" value="1"/>
</dbReference>
<evidence type="ECO:0000259" key="4">
    <source>
        <dbReference type="PROSITE" id="PS50030"/>
    </source>
</evidence>
<feature type="region of interest" description="Disordered" evidence="3">
    <location>
        <begin position="1449"/>
        <end position="1468"/>
    </location>
</feature>
<dbReference type="PANTHER" id="PTHR24006">
    <property type="entry name" value="UBIQUITIN CARBOXYL-TERMINAL HYDROLASE"/>
    <property type="match status" value="1"/>
</dbReference>
<feature type="region of interest" description="Disordered" evidence="3">
    <location>
        <begin position="1496"/>
        <end position="1515"/>
    </location>
</feature>
<feature type="region of interest" description="Disordered" evidence="3">
    <location>
        <begin position="943"/>
        <end position="973"/>
    </location>
</feature>
<dbReference type="SMART" id="SM00165">
    <property type="entry name" value="UBA"/>
    <property type="match status" value="1"/>
</dbReference>
<dbReference type="InterPro" id="IPR050164">
    <property type="entry name" value="Peptidase_C19"/>
</dbReference>
<dbReference type="STRING" id="105231.A0A1Y1IFY9"/>
<dbReference type="EMBL" id="DF237484">
    <property type="protein sequence ID" value="GAQ89553.1"/>
    <property type="molecule type" value="Genomic_DNA"/>
</dbReference>
<dbReference type="GO" id="GO:0031647">
    <property type="term" value="P:regulation of protein stability"/>
    <property type="evidence" value="ECO:0000318"/>
    <property type="project" value="GO_Central"/>
</dbReference>
<dbReference type="GO" id="GO:0004843">
    <property type="term" value="F:cysteine-type deubiquitinase activity"/>
    <property type="evidence" value="ECO:0000318"/>
    <property type="project" value="GO_Central"/>
</dbReference>
<dbReference type="PROSITE" id="PS50030">
    <property type="entry name" value="UBA"/>
    <property type="match status" value="1"/>
</dbReference>
<dbReference type="Gene3D" id="3.90.70.10">
    <property type="entry name" value="Cysteine proteinases"/>
    <property type="match status" value="2"/>
</dbReference>
<feature type="domain" description="UBA" evidence="4">
    <location>
        <begin position="114"/>
        <end position="156"/>
    </location>
</feature>
<dbReference type="Pfam" id="PF00443">
    <property type="entry name" value="UCH"/>
    <property type="match status" value="1"/>
</dbReference>
<feature type="compositionally biased region" description="Low complexity" evidence="3">
    <location>
        <begin position="1069"/>
        <end position="1081"/>
    </location>
</feature>
<evidence type="ECO:0000313" key="6">
    <source>
        <dbReference type="EMBL" id="GAQ89553.1"/>
    </source>
</evidence>
<dbReference type="Pfam" id="PF00627">
    <property type="entry name" value="UBA"/>
    <property type="match status" value="1"/>
</dbReference>
<name>A0A1Y1IFY9_KLENI</name>
<evidence type="ECO:0000256" key="3">
    <source>
        <dbReference type="SAM" id="MobiDB-lite"/>
    </source>
</evidence>
<sequence length="2010" mass="210725">MSRLIGDLTGNIFEEADSGFGLVSQPKSYKRPLLSAEAQPRGASGFVGLQNQGMTCYLNSLLQTMFLTPELRAGLYQVPLQELGLNADEMQSEAAAGEPLGATPKEHEEAKQGQIDAGAAAMESLMGMGFPVDEVERALKKFHNDVQRAADWLLARACSGDKAELPDEDTDTYEDLPPLEAPGADDSSPLMGSEGLIVSMEMDKEPVEGPLTAVAQDAVDAFNKRLYDMDESGMEAEGLSSSQKSVNGANGSQEHGRGTQGGKHRETEDAEGEEGEEAAAAIGGDNTANTPAIAVPPKPKRRRRGLIIELQKAFAWLQAVDQKAISTEDLTRVFGWDGSEARVQHDVHELNRILFESVEFYLKGTQQESLVKDLYHGTLVNQVECLRCGAVSERHEEFSDIPVVVKGFSSLEESLAAAAKAEMLDGDNQYFCERCQAKVDAQRSQRFRSLPPLLTLPLCRFEYDWDRDERRKITTPFSFPLTLNLAPYMAPPSSDGQPANHDAAANGSAGAPGGPGGAALFDLLSVVIHSGSAHSGHYHAYIRDMLNEGKGRPEGPTAGQDISCGFDVAAGLEGQVRGGMLYEGAGFNEGLEQAGSAMHALVEAAVQESGRDAAAGTPHQDGQGVTDQPGEPSAGSSPADAAEGMDEPDYGNWYDFNDSNVSVVHWSAITSQFGGGNECAYMLTYRARLPPGQLLAPPALAAIAHEAHECGEAGPLAANGTSHAGGVVATVGGPSGEASLPDVAHRALAVPGHLAPLVHKKNEQLREERRIAEETAAKEAAEAEAARAANQVRLFVHVPDDGYVRSGYLYSRHEDLSDVGRFLVLERSSTVGQLSVMVRNWCSLPAPELALYIVSPKIDTQEFDEPADEQVPAAAGFGGLVDWREERGGPGKEAESVTEDIVLDEDGEGVDKQANGAADGGTLEEDMGVDGATPEVSIVAKGESEPLAGTPIRDGEGLNGRGLEGAQGAYPPQRRLTDVFEGVAQNGDERAGARDGARGVDRVGTSSSGSSADSRSRGVKRAAEGGELQSRGKFQPEIIRGPQLLEFREPTEPQTSSESERRSAGAGEGPAAAEGSGVSLSGSGGAGLAEGLSGVNLARQADGDGGSMQEAPCLLVEQPRTKKVRRTIYEIQGRLTMRDSAQKLGEQIQNGGGVLAWSNVNLPPHGLDFLEAEDTTPMEDGGGVGQGWTSSVDNGWDVQPSGWGSPPRSTPLFTVKVYIHLDPDASVCLESFPVEANTSVWMLKSEALKRYRAHAHEALGEDDVVLCCQAAAGGPGETFDDSALVVQAGITDQQEVWVQRRSAAPSSSSVLRLSMTVYGKDGMAAAQLPIEMPRAALLVELVVNASERGAAAIRDHAAAIGAEAPQEPQLVVWRDQAFGGKKALNVDQDALRTLEALGFEDGDQLLVEDQDAVSPETVTVRVQRYVLPHDRDADEPCAKFLAATMAATSNLHGPPEAPPAAGDAAHDQQAIAAQANSLAAIFTAELAKRKSAGAKAARARAGVPPPRLGAGLGRGLGAGLSRSRARLKELAPGVHAAAPPGRTAPQAGGEQDGGGRGPAPLQSPYSAVASTDVDGSPPSRLPKRLQRTGSSTAEREQDAAALRADAGGAAARSAVSSPMRFQQAGVPEWCFWPVDEVVLPKSATLADLKRRILALPAFKRARGAGALPALTGLRVREVRGAPEAPQLGREYRDLDTDLAQMGVAEGQHLAARILPPNEEAPLSDCDSLPELVDYTEDDGSGGSGAATHAHQAPETAMAEASADLDLGEAAAGFGAGGAGLELPTSSGSGTSGGARGRAGPRLERGSTSMEVARQFVFTSPEEVALDTGRAVLTAAELKAVLAAHFGISAGALRVIKVDAAKLKVLPEDDTPGTKAGQGAHDRLNGDAAPSLDGGPGLGKTGKGKGATGKPGFRPSNASLGASVNLKGRPFQLRDGDTIVVMDAAEDPEQEDPWCADSLGPGVGSRVKLGPAPLNTTWEGSGYHKGPSIGPTEKKQRRPEATLRIRMDEYD</sequence>
<feature type="region of interest" description="Disordered" evidence="3">
    <location>
        <begin position="987"/>
        <end position="1084"/>
    </location>
</feature>
<dbReference type="InterPro" id="IPR001394">
    <property type="entry name" value="Peptidase_C19_UCH"/>
</dbReference>
<evidence type="ECO:0000256" key="2">
    <source>
        <dbReference type="SAM" id="Coils"/>
    </source>
</evidence>
<feature type="compositionally biased region" description="Polar residues" evidence="3">
    <location>
        <begin position="239"/>
        <end position="253"/>
    </location>
</feature>
<dbReference type="GO" id="GO:0016579">
    <property type="term" value="P:protein deubiquitination"/>
    <property type="evidence" value="ECO:0007669"/>
    <property type="project" value="InterPro"/>
</dbReference>
<feature type="coiled-coil region" evidence="2">
    <location>
        <begin position="762"/>
        <end position="791"/>
    </location>
</feature>
<feature type="compositionally biased region" description="Basic and acidic residues" evidence="3">
    <location>
        <begin position="987"/>
        <end position="1001"/>
    </location>
</feature>
<dbReference type="PROSITE" id="PS50235">
    <property type="entry name" value="USP_3"/>
    <property type="match status" value="1"/>
</dbReference>
<dbReference type="PANTHER" id="PTHR24006:SF702">
    <property type="entry name" value="UBIQUITIN CARBOXYL-TERMINAL HYDROLASE 47"/>
    <property type="match status" value="1"/>
</dbReference>
<dbReference type="InterPro" id="IPR038765">
    <property type="entry name" value="Papain-like_cys_pep_sf"/>
</dbReference>
<feature type="compositionally biased region" description="Low complexity" evidence="3">
    <location>
        <begin position="1459"/>
        <end position="1468"/>
    </location>
</feature>
<dbReference type="PROSITE" id="PS00973">
    <property type="entry name" value="USP_2"/>
    <property type="match status" value="1"/>
</dbReference>
<feature type="compositionally biased region" description="Gly residues" evidence="3">
    <location>
        <begin position="1893"/>
        <end position="1908"/>
    </location>
</feature>
<dbReference type="GO" id="GO:0005829">
    <property type="term" value="C:cytosol"/>
    <property type="evidence" value="ECO:0000318"/>
    <property type="project" value="GO_Central"/>
</dbReference>
<dbReference type="InterPro" id="IPR015940">
    <property type="entry name" value="UBA"/>
</dbReference>
<feature type="region of interest" description="Disordered" evidence="3">
    <location>
        <begin position="1866"/>
        <end position="1920"/>
    </location>
</feature>
<dbReference type="GO" id="GO:0005634">
    <property type="term" value="C:nucleus"/>
    <property type="evidence" value="ECO:0000318"/>
    <property type="project" value="GO_Central"/>
</dbReference>
<accession>A0A1Y1IFY9</accession>
<evidence type="ECO:0000313" key="7">
    <source>
        <dbReference type="Proteomes" id="UP000054558"/>
    </source>
</evidence>
<feature type="region of interest" description="Disordered" evidence="3">
    <location>
        <begin position="1717"/>
        <end position="1759"/>
    </location>
</feature>
<keyword evidence="2" id="KW-0175">Coiled coil</keyword>
<keyword evidence="6" id="KW-0378">Hydrolase</keyword>
<evidence type="ECO:0000259" key="5">
    <source>
        <dbReference type="PROSITE" id="PS50235"/>
    </source>
</evidence>
<evidence type="ECO:0000256" key="1">
    <source>
        <dbReference type="ARBA" id="ARBA00009085"/>
    </source>
</evidence>
<dbReference type="Proteomes" id="UP000054558">
    <property type="component" value="Unassembled WGS sequence"/>
</dbReference>
<protein>
    <submittedName>
        <fullName evidence="6">Ubiquitin carboxyl-terminal hydrolase 7</fullName>
    </submittedName>
</protein>
<feature type="region of interest" description="Disordered" evidence="3">
    <location>
        <begin position="1957"/>
        <end position="2010"/>
    </location>
</feature>
<organism evidence="6 7">
    <name type="scientific">Klebsormidium nitens</name>
    <name type="common">Green alga</name>
    <name type="synonym">Ulothrix nitens</name>
    <dbReference type="NCBI Taxonomy" id="105231"/>
    <lineage>
        <taxon>Eukaryota</taxon>
        <taxon>Viridiplantae</taxon>
        <taxon>Streptophyta</taxon>
        <taxon>Klebsormidiophyceae</taxon>
        <taxon>Klebsormidiales</taxon>
        <taxon>Klebsormidiaceae</taxon>
        <taxon>Klebsormidium</taxon>
    </lineage>
</organism>
<feature type="region of interest" description="Disordered" evidence="3">
    <location>
        <begin position="1781"/>
        <end position="1807"/>
    </location>
</feature>
<dbReference type="OrthoDB" id="289038at2759"/>
<feature type="region of interest" description="Disordered" evidence="3">
    <location>
        <begin position="1533"/>
        <end position="1605"/>
    </location>
</feature>
<feature type="compositionally biased region" description="Basic and acidic residues" evidence="3">
    <location>
        <begin position="1991"/>
        <end position="2010"/>
    </location>
</feature>
<keyword evidence="7" id="KW-1185">Reference proteome</keyword>
<feature type="region of interest" description="Disordered" evidence="3">
    <location>
        <begin position="162"/>
        <end position="192"/>
    </location>
</feature>
<dbReference type="InterPro" id="IPR018200">
    <property type="entry name" value="USP_CS"/>
</dbReference>
<dbReference type="CDD" id="cd14270">
    <property type="entry name" value="UBA"/>
    <property type="match status" value="1"/>
</dbReference>
<dbReference type="Gene3D" id="1.10.8.10">
    <property type="entry name" value="DNA helicase RuvA subunit, C-terminal domain"/>
    <property type="match status" value="1"/>
</dbReference>